<evidence type="ECO:0000313" key="1">
    <source>
        <dbReference type="Proteomes" id="UP000887569"/>
    </source>
</evidence>
<dbReference type="Proteomes" id="UP000887569">
    <property type="component" value="Unplaced"/>
</dbReference>
<organism evidence="1 3">
    <name type="scientific">Parascaris univalens</name>
    <name type="common">Nematode worm</name>
    <dbReference type="NCBI Taxonomy" id="6257"/>
    <lineage>
        <taxon>Eukaryota</taxon>
        <taxon>Metazoa</taxon>
        <taxon>Ecdysozoa</taxon>
        <taxon>Nematoda</taxon>
        <taxon>Chromadorea</taxon>
        <taxon>Rhabditida</taxon>
        <taxon>Spirurina</taxon>
        <taxon>Ascaridomorpha</taxon>
        <taxon>Ascaridoidea</taxon>
        <taxon>Ascarididae</taxon>
        <taxon>Parascaris</taxon>
    </lineage>
</organism>
<dbReference type="WBParaSite" id="PgR088_g010_t04">
    <property type="protein sequence ID" value="PgR088_g010_t04"/>
    <property type="gene ID" value="PgR088_g010"/>
</dbReference>
<evidence type="ECO:0000313" key="3">
    <source>
        <dbReference type="WBParaSite" id="PgR088_g010_t04"/>
    </source>
</evidence>
<sequence>MYRMLSPVVVFNACSLLPFCLYMQYKKVQPFSIVSGLLFRTKIRHGNFED</sequence>
<reference evidence="2 3" key="1">
    <citation type="submission" date="2022-11" db="UniProtKB">
        <authorList>
            <consortium name="WormBaseParasite"/>
        </authorList>
    </citation>
    <scope>IDENTIFICATION</scope>
</reference>
<dbReference type="AlphaFoldDB" id="A0A915C4I3"/>
<protein>
    <submittedName>
        <fullName evidence="2 3">Uncharacterized protein</fullName>
    </submittedName>
</protein>
<dbReference type="WBParaSite" id="PgR088_g010_t03">
    <property type="protein sequence ID" value="PgR088_g010_t03"/>
    <property type="gene ID" value="PgR088_g010"/>
</dbReference>
<accession>A0A915C4I3</accession>
<keyword evidence="1" id="KW-1185">Reference proteome</keyword>
<evidence type="ECO:0000313" key="2">
    <source>
        <dbReference type="WBParaSite" id="PgR088_g010_t03"/>
    </source>
</evidence>
<name>A0A915C4I3_PARUN</name>
<proteinExistence type="predicted"/>